<reference evidence="3 4" key="1">
    <citation type="submission" date="2018-01" db="EMBL/GenBank/DDBJ databases">
        <title>Cryobacterium sp. nov., from glaciers in China.</title>
        <authorList>
            <person name="Liu Q."/>
            <person name="Xin Y.-H."/>
        </authorList>
    </citation>
    <scope>NUCLEOTIDE SEQUENCE [LARGE SCALE GENOMIC DNA]</scope>
    <source>
        <strain evidence="3 4">TMN-42</strain>
    </source>
</reference>
<gene>
    <name evidence="3" type="ORF">C3B61_12770</name>
</gene>
<evidence type="ECO:0000313" key="4">
    <source>
        <dbReference type="Proteomes" id="UP000237340"/>
    </source>
</evidence>
<dbReference type="RefSeq" id="WP_103461142.1">
    <property type="nucleotide sequence ID" value="NZ_PPXD01000020.1"/>
</dbReference>
<dbReference type="Pfam" id="PF14534">
    <property type="entry name" value="DUF4440"/>
    <property type="match status" value="1"/>
</dbReference>
<feature type="domain" description="DUF4440" evidence="2">
    <location>
        <begin position="11"/>
        <end position="116"/>
    </location>
</feature>
<dbReference type="AlphaFoldDB" id="A0A2S3ZDJ3"/>
<sequence length="156" mass="16839">MADDGTEAELIALAAAWAEAIVANDAARIAAFVTEDWVLVSESGVSPGHEFLAMVGSAELTHSAMTAVGETRVRVWGDTAVLTARITNTAHYRGRRFDADEWTTDVFVRRDGRWRCAVSHYSRADDRALGPTSSLRGDVAATSAGLLSPERPRRPP</sequence>
<dbReference type="InterPro" id="IPR027843">
    <property type="entry name" value="DUF4440"/>
</dbReference>
<dbReference type="Gene3D" id="3.10.450.50">
    <property type="match status" value="1"/>
</dbReference>
<evidence type="ECO:0000313" key="3">
    <source>
        <dbReference type="EMBL" id="POH64435.1"/>
    </source>
</evidence>
<name>A0A2S3ZDJ3_9MICO</name>
<dbReference type="SUPFAM" id="SSF54427">
    <property type="entry name" value="NTF2-like"/>
    <property type="match status" value="1"/>
</dbReference>
<keyword evidence="4" id="KW-1185">Reference proteome</keyword>
<accession>A0A2S3ZDJ3</accession>
<dbReference type="InterPro" id="IPR032710">
    <property type="entry name" value="NTF2-like_dom_sf"/>
</dbReference>
<organism evidence="3 4">
    <name type="scientific">Cryobacterium zongtaii</name>
    <dbReference type="NCBI Taxonomy" id="1259217"/>
    <lineage>
        <taxon>Bacteria</taxon>
        <taxon>Bacillati</taxon>
        <taxon>Actinomycetota</taxon>
        <taxon>Actinomycetes</taxon>
        <taxon>Micrococcales</taxon>
        <taxon>Microbacteriaceae</taxon>
        <taxon>Cryobacterium</taxon>
    </lineage>
</organism>
<evidence type="ECO:0000256" key="1">
    <source>
        <dbReference type="SAM" id="MobiDB-lite"/>
    </source>
</evidence>
<evidence type="ECO:0000259" key="2">
    <source>
        <dbReference type="Pfam" id="PF14534"/>
    </source>
</evidence>
<comment type="caution">
    <text evidence="3">The sequence shown here is derived from an EMBL/GenBank/DDBJ whole genome shotgun (WGS) entry which is preliminary data.</text>
</comment>
<feature type="region of interest" description="Disordered" evidence="1">
    <location>
        <begin position="128"/>
        <end position="156"/>
    </location>
</feature>
<proteinExistence type="predicted"/>
<protein>
    <submittedName>
        <fullName evidence="3">DUF4440 domain-containing protein</fullName>
    </submittedName>
</protein>
<dbReference type="Proteomes" id="UP000237340">
    <property type="component" value="Unassembled WGS sequence"/>
</dbReference>
<dbReference type="EMBL" id="PPXD01000020">
    <property type="protein sequence ID" value="POH64435.1"/>
    <property type="molecule type" value="Genomic_DNA"/>
</dbReference>